<dbReference type="Pfam" id="PF00069">
    <property type="entry name" value="Pkinase"/>
    <property type="match status" value="1"/>
</dbReference>
<evidence type="ECO:0000313" key="7">
    <source>
        <dbReference type="Proteomes" id="UP000218899"/>
    </source>
</evidence>
<dbReference type="PANTHER" id="PTHR43289">
    <property type="entry name" value="MITOGEN-ACTIVATED PROTEIN KINASE KINASE KINASE 20-RELATED"/>
    <property type="match status" value="1"/>
</dbReference>
<dbReference type="RefSeq" id="WP_096460174.1">
    <property type="nucleotide sequence ID" value="NZ_AP014936.1"/>
</dbReference>
<dbReference type="PROSITE" id="PS50011">
    <property type="entry name" value="PROTEIN_KINASE_DOM"/>
    <property type="match status" value="1"/>
</dbReference>
<keyword evidence="2" id="KW-0547">Nucleotide-binding</keyword>
<dbReference type="OrthoDB" id="9801841at2"/>
<accession>A0A1B4V361</accession>
<dbReference type="Gene3D" id="3.30.200.20">
    <property type="entry name" value="Phosphorylase Kinase, domain 1"/>
    <property type="match status" value="1"/>
</dbReference>
<dbReference type="InterPro" id="IPR011009">
    <property type="entry name" value="Kinase-like_dom_sf"/>
</dbReference>
<evidence type="ECO:0000256" key="1">
    <source>
        <dbReference type="ARBA" id="ARBA00022679"/>
    </source>
</evidence>
<evidence type="ECO:0000313" key="6">
    <source>
        <dbReference type="EMBL" id="BAU47785.1"/>
    </source>
</evidence>
<dbReference type="Proteomes" id="UP000218899">
    <property type="component" value="Chromosome"/>
</dbReference>
<feature type="domain" description="Protein kinase" evidence="5">
    <location>
        <begin position="10"/>
        <end position="269"/>
    </location>
</feature>
<keyword evidence="1" id="KW-0808">Transferase</keyword>
<dbReference type="KEGG" id="sva:SVA_1210"/>
<name>A0A1B4V361_9GAMM</name>
<dbReference type="PANTHER" id="PTHR43289:SF6">
    <property type="entry name" value="SERINE_THREONINE-PROTEIN KINASE NEKL-3"/>
    <property type="match status" value="1"/>
</dbReference>
<evidence type="ECO:0000256" key="3">
    <source>
        <dbReference type="ARBA" id="ARBA00022777"/>
    </source>
</evidence>
<dbReference type="GO" id="GO:0005524">
    <property type="term" value="F:ATP binding"/>
    <property type="evidence" value="ECO:0007669"/>
    <property type="project" value="UniProtKB-KW"/>
</dbReference>
<dbReference type="AlphaFoldDB" id="A0A1B4V361"/>
<evidence type="ECO:0000259" key="5">
    <source>
        <dbReference type="PROSITE" id="PS50011"/>
    </source>
</evidence>
<reference evidence="6 7" key="1">
    <citation type="submission" date="2015-08" db="EMBL/GenBank/DDBJ databases">
        <title>Complete genome sequence of Sulfurifustis variabilis.</title>
        <authorList>
            <person name="Miura A."/>
            <person name="Kojima H."/>
            <person name="Fukui M."/>
        </authorList>
    </citation>
    <scope>NUCLEOTIDE SEQUENCE [LARGE SCALE GENOMIC DNA]</scope>
    <source>
        <strain evidence="7">skN76</strain>
    </source>
</reference>
<gene>
    <name evidence="6" type="ORF">SVA_1210</name>
</gene>
<organism evidence="6 7">
    <name type="scientific">Sulfurifustis variabilis</name>
    <dbReference type="NCBI Taxonomy" id="1675686"/>
    <lineage>
        <taxon>Bacteria</taxon>
        <taxon>Pseudomonadati</taxon>
        <taxon>Pseudomonadota</taxon>
        <taxon>Gammaproteobacteria</taxon>
        <taxon>Acidiferrobacterales</taxon>
        <taxon>Acidiferrobacteraceae</taxon>
        <taxon>Sulfurifustis</taxon>
    </lineage>
</organism>
<evidence type="ECO:0000256" key="4">
    <source>
        <dbReference type="ARBA" id="ARBA00022840"/>
    </source>
</evidence>
<keyword evidence="3 6" id="KW-0418">Kinase</keyword>
<dbReference type="Gene3D" id="1.10.510.10">
    <property type="entry name" value="Transferase(Phosphotransferase) domain 1"/>
    <property type="match status" value="1"/>
</dbReference>
<dbReference type="PROSITE" id="PS00108">
    <property type="entry name" value="PROTEIN_KINASE_ST"/>
    <property type="match status" value="1"/>
</dbReference>
<dbReference type="SMART" id="SM00220">
    <property type="entry name" value="S_TKc"/>
    <property type="match status" value="1"/>
</dbReference>
<keyword evidence="4" id="KW-0067">ATP-binding</keyword>
<dbReference type="InterPro" id="IPR008271">
    <property type="entry name" value="Ser/Thr_kinase_AS"/>
</dbReference>
<dbReference type="InterPro" id="IPR000719">
    <property type="entry name" value="Prot_kinase_dom"/>
</dbReference>
<dbReference type="EMBL" id="AP014936">
    <property type="protein sequence ID" value="BAU47785.1"/>
    <property type="molecule type" value="Genomic_DNA"/>
</dbReference>
<keyword evidence="6" id="KW-0723">Serine/threonine-protein kinase</keyword>
<proteinExistence type="predicted"/>
<protein>
    <submittedName>
        <fullName evidence="6">Serine/threonine protein kinase</fullName>
    </submittedName>
</protein>
<keyword evidence="7" id="KW-1185">Reference proteome</keyword>
<dbReference type="GO" id="GO:0004674">
    <property type="term" value="F:protein serine/threonine kinase activity"/>
    <property type="evidence" value="ECO:0007669"/>
    <property type="project" value="UniProtKB-KW"/>
</dbReference>
<evidence type="ECO:0000256" key="2">
    <source>
        <dbReference type="ARBA" id="ARBA00022741"/>
    </source>
</evidence>
<sequence length="337" mass="37679">MTHPTSIDKYQIIKPLGSGHFGQVYHAFDRALKAEKAIKVLKTTDPNTFLESLKEAQILNRCNHKHIVAINEANIFRVDKELRVVLDLEYVPEGSLEAALETRWLSIRDAISYLRGALVGLEHAHSEGFLHRDIKPGNILLAPNTPKLSDFGLATQPGPAAYGSAQGYTTHLPPEFFTDRTTSQLTDIFAAGITLFRAVSNIADWRAVLSAIPNSRRHVERGTLIQSIGFESYIPSAVQRIIRKACSPNPDNRYQTASAFRQQLDRLRFAIDWVRNNDLEWIGAIGSDAFEASVDDSKNLLTVKRNGRRVTEQCRSFPTLSEALKALHEYVAETTLS</sequence>
<dbReference type="CDD" id="cd14014">
    <property type="entry name" value="STKc_PknB_like"/>
    <property type="match status" value="1"/>
</dbReference>
<dbReference type="SUPFAM" id="SSF56112">
    <property type="entry name" value="Protein kinase-like (PK-like)"/>
    <property type="match status" value="1"/>
</dbReference>